<comment type="caution">
    <text evidence="2">The sequence shown here is derived from an EMBL/GenBank/DDBJ whole genome shotgun (WGS) entry which is preliminary data.</text>
</comment>
<keyword evidence="1" id="KW-0812">Transmembrane</keyword>
<evidence type="ECO:0000313" key="3">
    <source>
        <dbReference type="Proteomes" id="UP000177693"/>
    </source>
</evidence>
<feature type="transmembrane region" description="Helical" evidence="1">
    <location>
        <begin position="7"/>
        <end position="27"/>
    </location>
</feature>
<feature type="transmembrane region" description="Helical" evidence="1">
    <location>
        <begin position="39"/>
        <end position="58"/>
    </location>
</feature>
<keyword evidence="1" id="KW-1133">Transmembrane helix</keyword>
<dbReference type="EMBL" id="MFVL01000024">
    <property type="protein sequence ID" value="OGJ01031.1"/>
    <property type="molecule type" value="Genomic_DNA"/>
</dbReference>
<organism evidence="2 3">
    <name type="scientific">Candidatus Nomurabacteria bacterium RIFCSPLOWO2_02_FULL_40_67</name>
    <dbReference type="NCBI Taxonomy" id="1801787"/>
    <lineage>
        <taxon>Bacteria</taxon>
        <taxon>Candidatus Nomuraibacteriota</taxon>
    </lineage>
</organism>
<protein>
    <submittedName>
        <fullName evidence="2">Uncharacterized protein</fullName>
    </submittedName>
</protein>
<sequence length="67" mass="8040">MKQKRYWLRGGVIITSVPLLYQIFMLPFSESYNLNISKILLYILPYFIIGMFFGWIYGKIKNRNKSI</sequence>
<gene>
    <name evidence="2" type="ORF">A3I23_01865</name>
</gene>
<accession>A0A1F6Y3R9</accession>
<proteinExistence type="predicted"/>
<name>A0A1F6Y3R9_9BACT</name>
<evidence type="ECO:0000256" key="1">
    <source>
        <dbReference type="SAM" id="Phobius"/>
    </source>
</evidence>
<dbReference type="AlphaFoldDB" id="A0A1F6Y3R9"/>
<evidence type="ECO:0000313" key="2">
    <source>
        <dbReference type="EMBL" id="OGJ01031.1"/>
    </source>
</evidence>
<reference evidence="2 3" key="1">
    <citation type="journal article" date="2016" name="Nat. Commun.">
        <title>Thousands of microbial genomes shed light on interconnected biogeochemical processes in an aquifer system.</title>
        <authorList>
            <person name="Anantharaman K."/>
            <person name="Brown C.T."/>
            <person name="Hug L.A."/>
            <person name="Sharon I."/>
            <person name="Castelle C.J."/>
            <person name="Probst A.J."/>
            <person name="Thomas B.C."/>
            <person name="Singh A."/>
            <person name="Wilkins M.J."/>
            <person name="Karaoz U."/>
            <person name="Brodie E.L."/>
            <person name="Williams K.H."/>
            <person name="Hubbard S.S."/>
            <person name="Banfield J.F."/>
        </authorList>
    </citation>
    <scope>NUCLEOTIDE SEQUENCE [LARGE SCALE GENOMIC DNA]</scope>
</reference>
<dbReference type="Proteomes" id="UP000177693">
    <property type="component" value="Unassembled WGS sequence"/>
</dbReference>
<keyword evidence="1" id="KW-0472">Membrane</keyword>